<proteinExistence type="predicted"/>
<dbReference type="Proteomes" id="UP001500466">
    <property type="component" value="Unassembled WGS sequence"/>
</dbReference>
<accession>A0ABP9HV39</accession>
<reference evidence="2" key="1">
    <citation type="journal article" date="2019" name="Int. J. Syst. Evol. Microbiol.">
        <title>The Global Catalogue of Microorganisms (GCM) 10K type strain sequencing project: providing services to taxonomists for standard genome sequencing and annotation.</title>
        <authorList>
            <consortium name="The Broad Institute Genomics Platform"/>
            <consortium name="The Broad Institute Genome Sequencing Center for Infectious Disease"/>
            <person name="Wu L."/>
            <person name="Ma J."/>
        </authorList>
    </citation>
    <scope>NUCLEOTIDE SEQUENCE [LARGE SCALE GENOMIC DNA]</scope>
    <source>
        <strain evidence="2">JCM 17986</strain>
    </source>
</reference>
<dbReference type="NCBIfam" id="TIGR02547">
    <property type="entry name" value="casA_cse1"/>
    <property type="match status" value="1"/>
</dbReference>
<dbReference type="Pfam" id="PF09481">
    <property type="entry name" value="CRISPR_Cse1"/>
    <property type="match status" value="1"/>
</dbReference>
<dbReference type="EMBL" id="BAABHS010000020">
    <property type="protein sequence ID" value="GAA4978910.1"/>
    <property type="molecule type" value="Genomic_DNA"/>
</dbReference>
<dbReference type="Gene3D" id="1.10.132.100">
    <property type="match status" value="1"/>
</dbReference>
<organism evidence="1 2">
    <name type="scientific">Yinghuangia aomiensis</name>
    <dbReference type="NCBI Taxonomy" id="676205"/>
    <lineage>
        <taxon>Bacteria</taxon>
        <taxon>Bacillati</taxon>
        <taxon>Actinomycetota</taxon>
        <taxon>Actinomycetes</taxon>
        <taxon>Kitasatosporales</taxon>
        <taxon>Streptomycetaceae</taxon>
        <taxon>Yinghuangia</taxon>
    </lineage>
</organism>
<keyword evidence="2" id="KW-1185">Reference proteome</keyword>
<dbReference type="InterPro" id="IPR013381">
    <property type="entry name" value="CRISPR-assoc_prot_Cse1"/>
</dbReference>
<evidence type="ECO:0008006" key="3">
    <source>
        <dbReference type="Google" id="ProtNLM"/>
    </source>
</evidence>
<dbReference type="RefSeq" id="WP_345678294.1">
    <property type="nucleotide sequence ID" value="NZ_BAABHS010000020.1"/>
</dbReference>
<evidence type="ECO:0000313" key="1">
    <source>
        <dbReference type="EMBL" id="GAA4978910.1"/>
    </source>
</evidence>
<gene>
    <name evidence="1" type="ORF">GCM10023205_54080</name>
</gene>
<comment type="caution">
    <text evidence="1">The sequence shown here is derived from an EMBL/GenBank/DDBJ whole genome shotgun (WGS) entry which is preliminary data.</text>
</comment>
<protein>
    <recommendedName>
        <fullName evidence="3">CRISPR system Cascade subunit CasA</fullName>
    </recommendedName>
</protein>
<sequence>MPVFNLVDDPWLHGEPAVATDGHSAGLDGHEYGLREMLLESHRFTGLTVEIATMLPALLRQVVLPVVVDALGQPKSTADWLDRFRRGAFSPAECQRLSSYLEEWRERFELFDPVAPFGQAGGLRTAKGDTKGAALIVATAATGNNVPLFSSRTEGDTLALTPAEAARWLLHTQCWDTAAIKTGAVGDSQAKLGKTTGNPTGPLGHLGVVVPLGRTMYETICLNIPVNPDGRADAGMPHWRRQPQGPTWTIRGADGVLDLWTWQSRRIRLFPEDTPDGPRVTRVIVAAGDRLRELPDTEPHTAWTLPATGKAKPGAAPVLLRPRRHQPGRATWRGLDALLAVRRHEAPATTHKDGFATSVLLDQLRGVLDHLPPDYPLQIDLTGVFYGNQSAVVDDIFHDATPLPLQALPQDSLIRATILMATEQAEQLARAVNTLSADLRRAAGAEPIPWDKGQRPGELVLHRLDPLVRRMLTGLRDAGDDEDLIQRGCLAWEQLAWRHTRQIADRVITTAVPSAFTGRTVEQNGREVVFRLGSAAANFRRRMREILWHAAAAHSAGPTVDSVTASTEDSVYV</sequence>
<name>A0ABP9HV39_9ACTN</name>
<evidence type="ECO:0000313" key="2">
    <source>
        <dbReference type="Proteomes" id="UP001500466"/>
    </source>
</evidence>
<dbReference type="CDD" id="cd09729">
    <property type="entry name" value="Cse1_I-E"/>
    <property type="match status" value="1"/>
</dbReference>